<organism evidence="1 2">
    <name type="scientific">Enterococcus dispar ATCC 51266</name>
    <dbReference type="NCBI Taxonomy" id="1139219"/>
    <lineage>
        <taxon>Bacteria</taxon>
        <taxon>Bacillati</taxon>
        <taxon>Bacillota</taxon>
        <taxon>Bacilli</taxon>
        <taxon>Lactobacillales</taxon>
        <taxon>Enterococcaceae</taxon>
        <taxon>Enterococcus</taxon>
    </lineage>
</organism>
<name>S0KGU3_9ENTE</name>
<dbReference type="OrthoDB" id="2197438at2"/>
<accession>S0KGU3</accession>
<evidence type="ECO:0000313" key="1">
    <source>
        <dbReference type="EMBL" id="EOT44059.1"/>
    </source>
</evidence>
<gene>
    <name evidence="1" type="ORF">OMK_00202</name>
</gene>
<dbReference type="AlphaFoldDB" id="S0KGU3"/>
<evidence type="ECO:0000313" key="2">
    <source>
        <dbReference type="Proteomes" id="UP000014127"/>
    </source>
</evidence>
<dbReference type="STRING" id="44009.RV01_GL001896"/>
<comment type="caution">
    <text evidence="1">The sequence shown here is derived from an EMBL/GenBank/DDBJ whole genome shotgun (WGS) entry which is preliminary data.</text>
</comment>
<dbReference type="RefSeq" id="WP_016171432.1">
    <property type="nucleotide sequence ID" value="NZ_ASWK01000001.1"/>
</dbReference>
<proteinExistence type="predicted"/>
<keyword evidence="2" id="KW-1185">Reference proteome</keyword>
<reference evidence="1 2" key="1">
    <citation type="submission" date="2013-03" db="EMBL/GenBank/DDBJ databases">
        <title>The Genome Sequence of Enterococcus dispar ATCC_51266 (Illumina only assembly).</title>
        <authorList>
            <consortium name="The Broad Institute Genomics Platform"/>
            <consortium name="The Broad Institute Genome Sequencing Center for Infectious Disease"/>
            <person name="Earl A."/>
            <person name="Russ C."/>
            <person name="Gilmore M."/>
            <person name="Surin D."/>
            <person name="Walker B."/>
            <person name="Young S."/>
            <person name="Zeng Q."/>
            <person name="Gargeya S."/>
            <person name="Fitzgerald M."/>
            <person name="Haas B."/>
            <person name="Abouelleil A."/>
            <person name="Allen A.W."/>
            <person name="Alvarado L."/>
            <person name="Arachchi H.M."/>
            <person name="Berlin A.M."/>
            <person name="Chapman S.B."/>
            <person name="Gainer-Dewar J."/>
            <person name="Goldberg J."/>
            <person name="Griggs A."/>
            <person name="Gujja S."/>
            <person name="Hansen M."/>
            <person name="Howarth C."/>
            <person name="Imamovic A."/>
            <person name="Ireland A."/>
            <person name="Larimer J."/>
            <person name="McCowan C."/>
            <person name="Murphy C."/>
            <person name="Pearson M."/>
            <person name="Poon T.W."/>
            <person name="Priest M."/>
            <person name="Roberts A."/>
            <person name="Saif S."/>
            <person name="Shea T."/>
            <person name="Sisk P."/>
            <person name="Sykes S."/>
            <person name="Wortman J."/>
            <person name="Nusbaum C."/>
            <person name="Birren B."/>
        </authorList>
    </citation>
    <scope>NUCLEOTIDE SEQUENCE [LARGE SCALE GENOMIC DNA]</scope>
    <source>
        <strain evidence="1 2">ATCC 51266</strain>
    </source>
</reference>
<dbReference type="EMBL" id="AHYR01000001">
    <property type="protein sequence ID" value="EOT44059.1"/>
    <property type="molecule type" value="Genomic_DNA"/>
</dbReference>
<sequence>MYLIVNPNQLGYFKPETTARRLKLFLQEESDEKGFLAYLDFIQICHKLFVKVAPLKTALYQKEVDKIYRQPKWTHYMAFYLYKLRVFFKKSAWVYLLKKYRYYQAQFLLVLLKYCQRSEEYLNGHLCSYLVWKQNILLCDSS</sequence>
<dbReference type="PATRIC" id="fig|1139219.3.peg.200"/>
<dbReference type="HOGENOM" id="CLU_151204_0_0_9"/>
<dbReference type="Proteomes" id="UP000014127">
    <property type="component" value="Unassembled WGS sequence"/>
</dbReference>
<protein>
    <submittedName>
        <fullName evidence="1">Uncharacterized protein</fullName>
    </submittedName>
</protein>